<feature type="transmembrane region" description="Helical" evidence="1">
    <location>
        <begin position="142"/>
        <end position="163"/>
    </location>
</feature>
<reference evidence="2" key="1">
    <citation type="journal article" date="2020" name="New Phytol.">
        <title>Comparative genomics reveals dynamic genome evolution in host specialist ectomycorrhizal fungi.</title>
        <authorList>
            <person name="Lofgren L.A."/>
            <person name="Nguyen N.H."/>
            <person name="Vilgalys R."/>
            <person name="Ruytinx J."/>
            <person name="Liao H.L."/>
            <person name="Branco S."/>
            <person name="Kuo A."/>
            <person name="LaButti K."/>
            <person name="Lipzen A."/>
            <person name="Andreopoulos W."/>
            <person name="Pangilinan J."/>
            <person name="Riley R."/>
            <person name="Hundley H."/>
            <person name="Na H."/>
            <person name="Barry K."/>
            <person name="Grigoriev I.V."/>
            <person name="Stajich J.E."/>
            <person name="Kennedy P.G."/>
        </authorList>
    </citation>
    <scope>NUCLEOTIDE SEQUENCE</scope>
    <source>
        <strain evidence="2">DOB743</strain>
    </source>
</reference>
<protein>
    <submittedName>
        <fullName evidence="2">Uncharacterized protein</fullName>
    </submittedName>
</protein>
<gene>
    <name evidence="2" type="ORF">EV702DRAFT_1050499</name>
</gene>
<keyword evidence="1" id="KW-1133">Transmembrane helix</keyword>
<comment type="caution">
    <text evidence="2">The sequence shown here is derived from an EMBL/GenBank/DDBJ whole genome shotgun (WGS) entry which is preliminary data.</text>
</comment>
<evidence type="ECO:0000313" key="2">
    <source>
        <dbReference type="EMBL" id="KAG1767047.1"/>
    </source>
</evidence>
<keyword evidence="3" id="KW-1185">Reference proteome</keyword>
<keyword evidence="1" id="KW-0472">Membrane</keyword>
<evidence type="ECO:0000256" key="1">
    <source>
        <dbReference type="SAM" id="Phobius"/>
    </source>
</evidence>
<accession>A0A9P6ZI08</accession>
<dbReference type="Proteomes" id="UP000714275">
    <property type="component" value="Unassembled WGS sequence"/>
</dbReference>
<name>A0A9P6ZI08_9AGAM</name>
<organism evidence="2 3">
    <name type="scientific">Suillus placidus</name>
    <dbReference type="NCBI Taxonomy" id="48579"/>
    <lineage>
        <taxon>Eukaryota</taxon>
        <taxon>Fungi</taxon>
        <taxon>Dikarya</taxon>
        <taxon>Basidiomycota</taxon>
        <taxon>Agaricomycotina</taxon>
        <taxon>Agaricomycetes</taxon>
        <taxon>Agaricomycetidae</taxon>
        <taxon>Boletales</taxon>
        <taxon>Suillineae</taxon>
        <taxon>Suillaceae</taxon>
        <taxon>Suillus</taxon>
    </lineage>
</organism>
<dbReference type="AlphaFoldDB" id="A0A9P6ZI08"/>
<dbReference type="EMBL" id="JABBWD010000090">
    <property type="protein sequence ID" value="KAG1767047.1"/>
    <property type="molecule type" value="Genomic_DNA"/>
</dbReference>
<proteinExistence type="predicted"/>
<sequence>MISIYRCLLVPTQVHLLRPIGALAVHPLRNLIRFIRLDLSRPCGIDSSSVARGGNTAPILPNQSSFEISPILKVARLDPSRDNRPLSTNQGPCFRLHESFKDQRKRRLYSNQLLCKPEIDALLGLNFTQGFQNKALIGRRSMVTAIYLFLKPLLLIGLIGAPLRKSFLRKQDLYYQLFSSTVSTRDTLSILAASLSRSQE</sequence>
<dbReference type="OrthoDB" id="2654319at2759"/>
<evidence type="ECO:0000313" key="3">
    <source>
        <dbReference type="Proteomes" id="UP000714275"/>
    </source>
</evidence>
<keyword evidence="1" id="KW-0812">Transmembrane</keyword>